<keyword evidence="5" id="KW-0256">Endoplasmic reticulum</keyword>
<comment type="subunit">
    <text evidence="5">Component of the dolichol-phosphate mannose (DPM) synthase complex.</text>
</comment>
<dbReference type="GO" id="GO:0005789">
    <property type="term" value="C:endoplasmic reticulum membrane"/>
    <property type="evidence" value="ECO:0007669"/>
    <property type="project" value="UniProtKB-SubCell"/>
</dbReference>
<feature type="transmembrane region" description="Helical" evidence="5">
    <location>
        <begin position="37"/>
        <end position="63"/>
    </location>
</feature>
<gene>
    <name evidence="6" type="ORF">LALA0_S04e06766g</name>
</gene>
<dbReference type="InterPro" id="IPR009914">
    <property type="entry name" value="DPM2"/>
</dbReference>
<reference evidence="6 7" key="1">
    <citation type="submission" date="2014-12" db="EMBL/GenBank/DDBJ databases">
        <authorList>
            <person name="Neuveglise Cecile"/>
        </authorList>
    </citation>
    <scope>NUCLEOTIDE SEQUENCE [LARGE SCALE GENOMIC DNA]</scope>
    <source>
        <strain evidence="6 7">CBS 12615</strain>
    </source>
</reference>
<evidence type="ECO:0000256" key="3">
    <source>
        <dbReference type="ARBA" id="ARBA00022989"/>
    </source>
</evidence>
<dbReference type="Pfam" id="PF07297">
    <property type="entry name" value="DPM2"/>
    <property type="match status" value="1"/>
</dbReference>
<dbReference type="GeneID" id="34685504"/>
<keyword evidence="2 5" id="KW-0812">Transmembrane</keyword>
<dbReference type="GO" id="GO:0180047">
    <property type="term" value="P:dolichol phosphate mannose biosynthetic process"/>
    <property type="evidence" value="ECO:0007669"/>
    <property type="project" value="InterPro"/>
</dbReference>
<dbReference type="EMBL" id="LN736363">
    <property type="protein sequence ID" value="CEP62057.1"/>
    <property type="molecule type" value="Genomic_DNA"/>
</dbReference>
<organism evidence="6 7">
    <name type="scientific">Lachancea lanzarotensis</name>
    <dbReference type="NCBI Taxonomy" id="1245769"/>
    <lineage>
        <taxon>Eukaryota</taxon>
        <taxon>Fungi</taxon>
        <taxon>Dikarya</taxon>
        <taxon>Ascomycota</taxon>
        <taxon>Saccharomycotina</taxon>
        <taxon>Saccharomycetes</taxon>
        <taxon>Saccharomycetales</taxon>
        <taxon>Saccharomycetaceae</taxon>
        <taxon>Lachancea</taxon>
    </lineage>
</organism>
<evidence type="ECO:0000313" key="7">
    <source>
        <dbReference type="Proteomes" id="UP000054304"/>
    </source>
</evidence>
<evidence type="ECO:0000313" key="6">
    <source>
        <dbReference type="EMBL" id="CEP62057.1"/>
    </source>
</evidence>
<dbReference type="RefSeq" id="XP_022628287.1">
    <property type="nucleotide sequence ID" value="XM_022772865.1"/>
</dbReference>
<dbReference type="AlphaFoldDB" id="A0A0C7N280"/>
<dbReference type="GO" id="GO:0030234">
    <property type="term" value="F:enzyme regulator activity"/>
    <property type="evidence" value="ECO:0007669"/>
    <property type="project" value="UniProtKB-UniRule"/>
</dbReference>
<dbReference type="OrthoDB" id="311279at2759"/>
<comment type="similarity">
    <text evidence="5">Belongs to the DPM2 family.</text>
</comment>
<dbReference type="HOGENOM" id="CLU_150144_2_1_1"/>
<proteinExistence type="inferred from homology"/>
<keyword evidence="4 5" id="KW-0472">Membrane</keyword>
<evidence type="ECO:0000256" key="4">
    <source>
        <dbReference type="ARBA" id="ARBA00023136"/>
    </source>
</evidence>
<comment type="pathway">
    <text evidence="5">Protein modification; protein glycosylation.</text>
</comment>
<evidence type="ECO:0000256" key="1">
    <source>
        <dbReference type="ARBA" id="ARBA00004141"/>
    </source>
</evidence>
<accession>A0A0C7N280</accession>
<evidence type="ECO:0000256" key="2">
    <source>
        <dbReference type="ARBA" id="ARBA00022692"/>
    </source>
</evidence>
<dbReference type="Proteomes" id="UP000054304">
    <property type="component" value="Unassembled WGS sequence"/>
</dbReference>
<comment type="subcellular location">
    <subcellularLocation>
        <location evidence="5">Endoplasmic reticulum membrane</location>
        <topology evidence="5">Multi-pass membrane protein</topology>
    </subcellularLocation>
    <subcellularLocation>
        <location evidence="1">Membrane</location>
        <topology evidence="1">Multi-pass membrane protein</topology>
    </subcellularLocation>
</comment>
<name>A0A0C7N280_9SACH</name>
<keyword evidence="3 5" id="KW-1133">Transmembrane helix</keyword>
<protein>
    <recommendedName>
        <fullName evidence="5">Dolichol phosphate-mannose biosynthesis regulatory protein</fullName>
    </recommendedName>
</protein>
<keyword evidence="7" id="KW-1185">Reference proteome</keyword>
<evidence type="ECO:0000256" key="5">
    <source>
        <dbReference type="RuleBase" id="RU365084"/>
    </source>
</evidence>
<sequence>MNRFVILTGIFIYYVIWLLLPIFDLENTILGFPLPSIYAAICPVVLLLVGVFCVVSFLGGLVLCSETHDQKVMEK</sequence>
<comment type="function">
    <text evidence="5">Regulatory subunit of the dolichol-phosphate mannose (DPM) synthase complex; essential for the ER localization.</text>
</comment>
<feature type="transmembrane region" description="Helical" evidence="5">
    <location>
        <begin position="5"/>
        <end position="25"/>
    </location>
</feature>
<dbReference type="UniPathway" id="UPA00378"/>